<organism evidence="6 7">
    <name type="scientific">Shinella sedimenti</name>
    <dbReference type="NCBI Taxonomy" id="2919913"/>
    <lineage>
        <taxon>Bacteria</taxon>
        <taxon>Pseudomonadati</taxon>
        <taxon>Pseudomonadota</taxon>
        <taxon>Alphaproteobacteria</taxon>
        <taxon>Hyphomicrobiales</taxon>
        <taxon>Rhizobiaceae</taxon>
        <taxon>Shinella</taxon>
    </lineage>
</organism>
<dbReference type="Gene3D" id="3.40.50.10610">
    <property type="entry name" value="ABC-type transport auxiliary lipoprotein component"/>
    <property type="match status" value="2"/>
</dbReference>
<evidence type="ECO:0000256" key="1">
    <source>
        <dbReference type="ARBA" id="ARBA00022475"/>
    </source>
</evidence>
<dbReference type="Pfam" id="PF03783">
    <property type="entry name" value="CsgG"/>
    <property type="match status" value="1"/>
</dbReference>
<keyword evidence="1" id="KW-1003">Cell membrane</keyword>
<evidence type="ECO:0000256" key="3">
    <source>
        <dbReference type="ARBA" id="ARBA00023136"/>
    </source>
</evidence>
<accession>A0ABT0CTT1</accession>
<keyword evidence="7" id="KW-1185">Reference proteome</keyword>
<dbReference type="RefSeq" id="WP_241605754.1">
    <property type="nucleotide sequence ID" value="NZ_JAKVIN010000015.1"/>
</dbReference>
<comment type="caution">
    <text evidence="6">The sequence shown here is derived from an EMBL/GenBank/DDBJ whole genome shotgun (WGS) entry which is preliminary data.</text>
</comment>
<dbReference type="PANTHER" id="PTHR41164:SF1">
    <property type="entry name" value="CURLI PRODUCTION ASSEMBLY_TRANSPORT COMPONENT CSGG"/>
    <property type="match status" value="1"/>
</dbReference>
<keyword evidence="3" id="KW-0472">Membrane</keyword>
<dbReference type="PANTHER" id="PTHR41164">
    <property type="entry name" value="CURLI PRODUCTION ASSEMBLY/TRANSPORT COMPONENT CSGG"/>
    <property type="match status" value="1"/>
</dbReference>
<sequence>MKFELVALCVVGGLLAGCQSGQKLDTPAATLTAPTKTSSKVRIIPLPEIPVDVAVYDFPDLTGQAKPNESFAEYSRAVTQGGAAILVDVLKKTGQGQWFRVVERSGLKNLVQERTLIENTQRAYGRASGLPPVRFAGLLLEGGIVGYDSNELTGGAGARYLGIGGDVQYRSDVVTVNLRAVSVQTGEVLASTTTTKQIYSVQVRGGAYKFATAGELLEIELGQSRNDPGSLAVREGIELAVYSLAVDGVRQGLWHLKDRSGEAEFIRRYDEKYQTTFAVAKNAK</sequence>
<keyword evidence="4" id="KW-0564">Palmitate</keyword>
<keyword evidence="6" id="KW-0614">Plasmid</keyword>
<gene>
    <name evidence="6" type="ORF">MKI86_23090</name>
</gene>
<dbReference type="EMBL" id="JAKVIN010000015">
    <property type="protein sequence ID" value="MCJ8152017.1"/>
    <property type="molecule type" value="Genomic_DNA"/>
</dbReference>
<dbReference type="Proteomes" id="UP001201844">
    <property type="component" value="Unassembled WGS sequence"/>
</dbReference>
<keyword evidence="2" id="KW-0732">Signal</keyword>
<keyword evidence="5" id="KW-0449">Lipoprotein</keyword>
<dbReference type="PROSITE" id="PS51257">
    <property type="entry name" value="PROKAR_LIPOPROTEIN"/>
    <property type="match status" value="1"/>
</dbReference>
<evidence type="ECO:0000256" key="2">
    <source>
        <dbReference type="ARBA" id="ARBA00022729"/>
    </source>
</evidence>
<evidence type="ECO:0000313" key="7">
    <source>
        <dbReference type="Proteomes" id="UP001201844"/>
    </source>
</evidence>
<evidence type="ECO:0000313" key="6">
    <source>
        <dbReference type="EMBL" id="MCJ8152017.1"/>
    </source>
</evidence>
<geneLocation type="plasmid" evidence="6">
    <name>unnamed</name>
</geneLocation>
<protein>
    <submittedName>
        <fullName evidence="6">Curli production assembly protein CsgG</fullName>
    </submittedName>
</protein>
<proteinExistence type="predicted"/>
<dbReference type="InterPro" id="IPR005534">
    <property type="entry name" value="Curli_assmbl/transp-comp_CsgG"/>
</dbReference>
<evidence type="ECO:0000256" key="5">
    <source>
        <dbReference type="ARBA" id="ARBA00023288"/>
    </source>
</evidence>
<name>A0ABT0CTT1_9HYPH</name>
<reference evidence="6 7" key="1">
    <citation type="submission" date="2022-02" db="EMBL/GenBank/DDBJ databases">
        <title>Shinella B3.7 sp. nov., isolated from Sediment (Zhairuo Island).</title>
        <authorList>
            <person name="Chen G."/>
        </authorList>
    </citation>
    <scope>NUCLEOTIDE SEQUENCE [LARGE SCALE GENOMIC DNA]</scope>
    <source>
        <strain evidence="6 7">B3.7</strain>
        <plasmid evidence="6">unnamed</plasmid>
    </source>
</reference>
<evidence type="ECO:0000256" key="4">
    <source>
        <dbReference type="ARBA" id="ARBA00023139"/>
    </source>
</evidence>